<protein>
    <submittedName>
        <fullName evidence="1">Phytoene synthase 2, chloroplastic</fullName>
    </submittedName>
</protein>
<gene>
    <name evidence="1" type="ORF">T459_28310</name>
</gene>
<dbReference type="AlphaFoldDB" id="A0A2G2YGE1"/>
<dbReference type="GO" id="GO:0046905">
    <property type="term" value="F:15-cis-phytoene synthase activity"/>
    <property type="evidence" value="ECO:0000318"/>
    <property type="project" value="GO_Central"/>
</dbReference>
<comment type="caution">
    <text evidence="1">The sequence shown here is derived from an EMBL/GenBank/DDBJ whole genome shotgun (WGS) entry which is preliminary data.</text>
</comment>
<proteinExistence type="predicted"/>
<keyword evidence="2" id="KW-1185">Reference proteome</keyword>
<reference evidence="1 2" key="2">
    <citation type="journal article" date="2017" name="Genome Biol.">
        <title>New reference genome sequences of hot pepper reveal the massive evolution of plant disease-resistance genes by retroduplication.</title>
        <authorList>
            <person name="Kim S."/>
            <person name="Park J."/>
            <person name="Yeom S.I."/>
            <person name="Kim Y.M."/>
            <person name="Seo E."/>
            <person name="Kim K.T."/>
            <person name="Kim M.S."/>
            <person name="Lee J.M."/>
            <person name="Cheong K."/>
            <person name="Shin H.S."/>
            <person name="Kim S.B."/>
            <person name="Han K."/>
            <person name="Lee J."/>
            <person name="Park M."/>
            <person name="Lee H.A."/>
            <person name="Lee H.Y."/>
            <person name="Lee Y."/>
            <person name="Oh S."/>
            <person name="Lee J.H."/>
            <person name="Choi E."/>
            <person name="Choi E."/>
            <person name="Lee S.E."/>
            <person name="Jeon J."/>
            <person name="Kim H."/>
            <person name="Choi G."/>
            <person name="Song H."/>
            <person name="Lee J."/>
            <person name="Lee S.C."/>
            <person name="Kwon J.K."/>
            <person name="Lee H.Y."/>
            <person name="Koo N."/>
            <person name="Hong Y."/>
            <person name="Kim R.W."/>
            <person name="Kang W.H."/>
            <person name="Huh J.H."/>
            <person name="Kang B.C."/>
            <person name="Yang T.J."/>
            <person name="Lee Y.H."/>
            <person name="Bennetzen J.L."/>
            <person name="Choi D."/>
        </authorList>
    </citation>
    <scope>NUCLEOTIDE SEQUENCE [LARGE SCALE GENOMIC DNA]</scope>
    <source>
        <strain evidence="2">cv. CM334</strain>
    </source>
</reference>
<dbReference type="Gramene" id="PHT68823">
    <property type="protein sequence ID" value="PHT68823"/>
    <property type="gene ID" value="T459_28310"/>
</dbReference>
<dbReference type="EMBL" id="AYRZ02000011">
    <property type="protein sequence ID" value="PHT68823.1"/>
    <property type="molecule type" value="Genomic_DNA"/>
</dbReference>
<organism evidence="1 2">
    <name type="scientific">Capsicum annuum</name>
    <name type="common">Capsicum pepper</name>
    <dbReference type="NCBI Taxonomy" id="4072"/>
    <lineage>
        <taxon>Eukaryota</taxon>
        <taxon>Viridiplantae</taxon>
        <taxon>Streptophyta</taxon>
        <taxon>Embryophyta</taxon>
        <taxon>Tracheophyta</taxon>
        <taxon>Spermatophyta</taxon>
        <taxon>Magnoliopsida</taxon>
        <taxon>eudicotyledons</taxon>
        <taxon>Gunneridae</taxon>
        <taxon>Pentapetalae</taxon>
        <taxon>asterids</taxon>
        <taxon>lamiids</taxon>
        <taxon>Solanales</taxon>
        <taxon>Solanaceae</taxon>
        <taxon>Solanoideae</taxon>
        <taxon>Capsiceae</taxon>
        <taxon>Capsicum</taxon>
    </lineage>
</organism>
<accession>A0A2G2YGE1</accession>
<name>A0A2G2YGE1_CAPAN</name>
<dbReference type="Proteomes" id="UP000222542">
    <property type="component" value="Unassembled WGS sequence"/>
</dbReference>
<evidence type="ECO:0000313" key="2">
    <source>
        <dbReference type="Proteomes" id="UP000222542"/>
    </source>
</evidence>
<dbReference type="PANTHER" id="PTHR31480">
    <property type="entry name" value="BIFUNCTIONAL LYCOPENE CYCLASE/PHYTOENE SYNTHASE"/>
    <property type="match status" value="1"/>
</dbReference>
<dbReference type="STRING" id="4072.A0A2G2YGE1"/>
<sequence>MVQVEVQKHKQQAYCNRKGFTSQNVLCACDFDRQLRSTNKLKVKKDIPIPGTLGLSSEAYDRCSEVCAEYAKTFYLALDRWEDRLEDVFSGQPFDMLNAALVDTVSASNSTPYCSCDDQFSPGEHVDVNEHVSLCFLETAEYNPMNLSTNGRQNSEGMLVIQTFETIQEKVMSRCIQCLERKLIPFLLKLSALIRSLFFEIGGKKKMFPVLVHQKKGKKVVRSPVNGEVGHKDDEALPCVDRLGNVVGRNKEKAF</sequence>
<dbReference type="GO" id="GO:0016117">
    <property type="term" value="P:carotenoid biosynthetic process"/>
    <property type="evidence" value="ECO:0000318"/>
    <property type="project" value="GO_Central"/>
</dbReference>
<evidence type="ECO:0000313" key="1">
    <source>
        <dbReference type="EMBL" id="PHT68823.1"/>
    </source>
</evidence>
<reference evidence="1 2" key="1">
    <citation type="journal article" date="2014" name="Nat. Genet.">
        <title>Genome sequence of the hot pepper provides insights into the evolution of pungency in Capsicum species.</title>
        <authorList>
            <person name="Kim S."/>
            <person name="Park M."/>
            <person name="Yeom S.I."/>
            <person name="Kim Y.M."/>
            <person name="Lee J.M."/>
            <person name="Lee H.A."/>
            <person name="Seo E."/>
            <person name="Choi J."/>
            <person name="Cheong K."/>
            <person name="Kim K.T."/>
            <person name="Jung K."/>
            <person name="Lee G.W."/>
            <person name="Oh S.K."/>
            <person name="Bae C."/>
            <person name="Kim S.B."/>
            <person name="Lee H.Y."/>
            <person name="Kim S.Y."/>
            <person name="Kim M.S."/>
            <person name="Kang B.C."/>
            <person name="Jo Y.D."/>
            <person name="Yang H.B."/>
            <person name="Jeong H.J."/>
            <person name="Kang W.H."/>
            <person name="Kwon J.K."/>
            <person name="Shin C."/>
            <person name="Lim J.Y."/>
            <person name="Park J.H."/>
            <person name="Huh J.H."/>
            <person name="Kim J.S."/>
            <person name="Kim B.D."/>
            <person name="Cohen O."/>
            <person name="Paran I."/>
            <person name="Suh M.C."/>
            <person name="Lee S.B."/>
            <person name="Kim Y.K."/>
            <person name="Shin Y."/>
            <person name="Noh S.J."/>
            <person name="Park J."/>
            <person name="Seo Y.S."/>
            <person name="Kwon S.Y."/>
            <person name="Kim H.A."/>
            <person name="Park J.M."/>
            <person name="Kim H.J."/>
            <person name="Choi S.B."/>
            <person name="Bosland P.W."/>
            <person name="Reeves G."/>
            <person name="Jo S.H."/>
            <person name="Lee B.W."/>
            <person name="Cho H.T."/>
            <person name="Choi H.S."/>
            <person name="Lee M.S."/>
            <person name="Yu Y."/>
            <person name="Do Choi Y."/>
            <person name="Park B.S."/>
            <person name="van Deynze A."/>
            <person name="Ashrafi H."/>
            <person name="Hill T."/>
            <person name="Kim W.T."/>
            <person name="Pai H.S."/>
            <person name="Ahn H.K."/>
            <person name="Yeam I."/>
            <person name="Giovannoni J.J."/>
            <person name="Rose J.K."/>
            <person name="Sorensen I."/>
            <person name="Lee S.J."/>
            <person name="Kim R.W."/>
            <person name="Choi I.Y."/>
            <person name="Choi B.S."/>
            <person name="Lim J.S."/>
            <person name="Lee Y.H."/>
            <person name="Choi D."/>
        </authorList>
    </citation>
    <scope>NUCLEOTIDE SEQUENCE [LARGE SCALE GENOMIC DNA]</scope>
    <source>
        <strain evidence="2">cv. CM334</strain>
    </source>
</reference>